<dbReference type="GeneID" id="94848444"/>
<evidence type="ECO:0000256" key="2">
    <source>
        <dbReference type="ARBA" id="ARBA00022692"/>
    </source>
</evidence>
<dbReference type="SUPFAM" id="SSF81324">
    <property type="entry name" value="Voltage-gated potassium channels"/>
    <property type="match status" value="1"/>
</dbReference>
<evidence type="ECO:0000259" key="6">
    <source>
        <dbReference type="Pfam" id="PF00520"/>
    </source>
</evidence>
<dbReference type="AlphaFoldDB" id="A0A1J4L0Q1"/>
<dbReference type="Pfam" id="PF00520">
    <property type="entry name" value="Ion_trans"/>
    <property type="match status" value="1"/>
</dbReference>
<keyword evidence="3 5" id="KW-1133">Transmembrane helix</keyword>
<gene>
    <name evidence="7" type="ORF">TRFO_41386</name>
</gene>
<comment type="caution">
    <text evidence="7">The sequence shown here is derived from an EMBL/GenBank/DDBJ whole genome shotgun (WGS) entry which is preliminary data.</text>
</comment>
<dbReference type="GO" id="GO:0001518">
    <property type="term" value="C:voltage-gated sodium channel complex"/>
    <property type="evidence" value="ECO:0007669"/>
    <property type="project" value="TreeGrafter"/>
</dbReference>
<feature type="transmembrane region" description="Helical" evidence="5">
    <location>
        <begin position="145"/>
        <end position="169"/>
    </location>
</feature>
<dbReference type="InterPro" id="IPR005821">
    <property type="entry name" value="Ion_trans_dom"/>
</dbReference>
<dbReference type="GO" id="GO:0005248">
    <property type="term" value="F:voltage-gated sodium channel activity"/>
    <property type="evidence" value="ECO:0007669"/>
    <property type="project" value="TreeGrafter"/>
</dbReference>
<dbReference type="Gene3D" id="1.20.120.350">
    <property type="entry name" value="Voltage-gated potassium channels. Chain C"/>
    <property type="match status" value="1"/>
</dbReference>
<dbReference type="InterPro" id="IPR027359">
    <property type="entry name" value="Volt_channel_dom_sf"/>
</dbReference>
<evidence type="ECO:0000256" key="5">
    <source>
        <dbReference type="SAM" id="Phobius"/>
    </source>
</evidence>
<dbReference type="Gene3D" id="1.10.287.70">
    <property type="match status" value="1"/>
</dbReference>
<keyword evidence="2 5" id="KW-0812">Transmembrane</keyword>
<keyword evidence="8" id="KW-1185">Reference proteome</keyword>
<name>A0A1J4L0Q1_9EUKA</name>
<comment type="subcellular location">
    <subcellularLocation>
        <location evidence="1">Membrane</location>
        <topology evidence="1">Multi-pass membrane protein</topology>
    </subcellularLocation>
</comment>
<dbReference type="PANTHER" id="PTHR10037">
    <property type="entry name" value="VOLTAGE-GATED CATION CHANNEL CALCIUM AND SODIUM"/>
    <property type="match status" value="1"/>
</dbReference>
<sequence>MREIPVIEIEEDLGYKPKNFCKIVIRSTAFKWMMIFIIVAEVCFTIFKADFKVKNQRTKYHFKLIQIFFTFIFLTEFCLKFLYKPHKYFQNNQYLIEFISLILSFIVIFLENDQNILPFIEAIQSIRILRIFFINKKIKELFYSISRVTFVSFPSILILIVFILIFSFIGNYLFEESSLFNNAFYSMLIVFDISTKDSWPTTSSKLLKVYPNAVWMPIVIILIIGTVLSSIVVAQVTDEVASTTEKSESKKKKKQIKKVGKLLKKYNKSQIQNEIEFNAEIAKLEIPELDSDYLDKLPPPLPKRSPITTQNFIKALKVTLEHNINDMERRLELQSALISRLKHLANDS</sequence>
<dbReference type="PANTHER" id="PTHR10037:SF62">
    <property type="entry name" value="SODIUM CHANNEL PROTEIN 60E"/>
    <property type="match status" value="1"/>
</dbReference>
<feature type="transmembrane region" description="Helical" evidence="5">
    <location>
        <begin position="61"/>
        <end position="82"/>
    </location>
</feature>
<dbReference type="Proteomes" id="UP000179807">
    <property type="component" value="Unassembled WGS sequence"/>
</dbReference>
<evidence type="ECO:0000313" key="7">
    <source>
        <dbReference type="EMBL" id="OHT16986.1"/>
    </source>
</evidence>
<reference evidence="7" key="1">
    <citation type="submission" date="2016-10" db="EMBL/GenBank/DDBJ databases">
        <authorList>
            <person name="Benchimol M."/>
            <person name="Almeida L.G."/>
            <person name="Vasconcelos A.T."/>
            <person name="Perreira-Neves A."/>
            <person name="Rosa I.A."/>
            <person name="Tasca T."/>
            <person name="Bogo M.R."/>
            <person name="de Souza W."/>
        </authorList>
    </citation>
    <scope>NUCLEOTIDE SEQUENCE [LARGE SCALE GENOMIC DNA]</scope>
    <source>
        <strain evidence="7">K</strain>
    </source>
</reference>
<evidence type="ECO:0000313" key="8">
    <source>
        <dbReference type="Proteomes" id="UP000179807"/>
    </source>
</evidence>
<feature type="transmembrane region" description="Helical" evidence="5">
    <location>
        <begin position="214"/>
        <end position="236"/>
    </location>
</feature>
<evidence type="ECO:0000256" key="1">
    <source>
        <dbReference type="ARBA" id="ARBA00004141"/>
    </source>
</evidence>
<organism evidence="7 8">
    <name type="scientific">Tritrichomonas foetus</name>
    <dbReference type="NCBI Taxonomy" id="1144522"/>
    <lineage>
        <taxon>Eukaryota</taxon>
        <taxon>Metamonada</taxon>
        <taxon>Parabasalia</taxon>
        <taxon>Tritrichomonadida</taxon>
        <taxon>Tritrichomonadidae</taxon>
        <taxon>Tritrichomonas</taxon>
    </lineage>
</organism>
<evidence type="ECO:0000256" key="4">
    <source>
        <dbReference type="ARBA" id="ARBA00023136"/>
    </source>
</evidence>
<evidence type="ECO:0000256" key="3">
    <source>
        <dbReference type="ARBA" id="ARBA00022989"/>
    </source>
</evidence>
<feature type="transmembrane region" description="Helical" evidence="5">
    <location>
        <begin position="94"/>
        <end position="110"/>
    </location>
</feature>
<dbReference type="VEuPathDB" id="TrichDB:TRFO_41386"/>
<keyword evidence="4 5" id="KW-0472">Membrane</keyword>
<dbReference type="InterPro" id="IPR043203">
    <property type="entry name" value="VGCC_Ca_Na"/>
</dbReference>
<dbReference type="RefSeq" id="XP_068370122.1">
    <property type="nucleotide sequence ID" value="XM_068513740.1"/>
</dbReference>
<proteinExistence type="predicted"/>
<feature type="domain" description="Ion transport" evidence="6">
    <location>
        <begin position="28"/>
        <end position="247"/>
    </location>
</feature>
<accession>A0A1J4L0Q1</accession>
<protein>
    <recommendedName>
        <fullName evidence="6">Ion transport domain-containing protein</fullName>
    </recommendedName>
</protein>
<dbReference type="EMBL" id="MLAK01000050">
    <property type="protein sequence ID" value="OHT16986.1"/>
    <property type="molecule type" value="Genomic_DNA"/>
</dbReference>
<feature type="transmembrane region" description="Helical" evidence="5">
    <location>
        <begin position="32"/>
        <end position="49"/>
    </location>
</feature>